<name>A0A285GEQ3_9FIRM</name>
<dbReference type="EMBL" id="OBDZ01000007">
    <property type="protein sequence ID" value="SNY22069.1"/>
    <property type="molecule type" value="Genomic_DNA"/>
</dbReference>
<dbReference type="RefSeq" id="WP_097017199.1">
    <property type="nucleotide sequence ID" value="NZ_OBDZ01000007.1"/>
</dbReference>
<protein>
    <submittedName>
        <fullName evidence="2">EDD domain protein, DegV family</fullName>
    </submittedName>
</protein>
<dbReference type="NCBIfam" id="TIGR00762">
    <property type="entry name" value="DegV"/>
    <property type="match status" value="1"/>
</dbReference>
<accession>A0A285GEQ3</accession>
<dbReference type="AlphaFoldDB" id="A0A285GEQ3"/>
<sequence>MGKIAVVTDSTADLPSRLIEEYNINVIPLKVRLDGKEYEDGIDISREEFLDKLEESNQVPTTSQPPIGKFLDLYKALAKEYDQILSLHFSEKLSGTIKTAHLAANMLEDIDIKVIDSETVTVPLGVMVVEIAKAVKAGKQMNELINLIAELKESIKIYFTIDDLTYLERGGRIGKATAFIGNLFNVKPMLTIEAGEITPYKKLRGEKRLYKEFMGLAEKELEGNTGHKLVIIYGKYLDKANQLKEILTQNFEWEEIDMLQFGSVVGAHVGPTPFGMIVYK</sequence>
<dbReference type="InterPro" id="IPR003797">
    <property type="entry name" value="DegV"/>
</dbReference>
<keyword evidence="3" id="KW-1185">Reference proteome</keyword>
<organism evidence="2 3">
    <name type="scientific">Orenia metallireducens</name>
    <dbReference type="NCBI Taxonomy" id="1413210"/>
    <lineage>
        <taxon>Bacteria</taxon>
        <taxon>Bacillati</taxon>
        <taxon>Bacillota</taxon>
        <taxon>Clostridia</taxon>
        <taxon>Halanaerobiales</taxon>
        <taxon>Halobacteroidaceae</taxon>
        <taxon>Orenia</taxon>
    </lineage>
</organism>
<reference evidence="3" key="1">
    <citation type="submission" date="2017-09" db="EMBL/GenBank/DDBJ databases">
        <authorList>
            <person name="Varghese N."/>
            <person name="Submissions S."/>
        </authorList>
    </citation>
    <scope>NUCLEOTIDE SEQUENCE [LARGE SCALE GENOMIC DNA]</scope>
    <source>
        <strain evidence="3">MSL47</strain>
    </source>
</reference>
<evidence type="ECO:0000313" key="2">
    <source>
        <dbReference type="EMBL" id="SNY22069.1"/>
    </source>
</evidence>
<dbReference type="SUPFAM" id="SSF82549">
    <property type="entry name" value="DAK1/DegV-like"/>
    <property type="match status" value="1"/>
</dbReference>
<dbReference type="Pfam" id="PF02645">
    <property type="entry name" value="DegV"/>
    <property type="match status" value="1"/>
</dbReference>
<keyword evidence="1" id="KW-0446">Lipid-binding</keyword>
<dbReference type="PANTHER" id="PTHR33434:SF2">
    <property type="entry name" value="FATTY ACID-BINDING PROTEIN TM_1468"/>
    <property type="match status" value="1"/>
</dbReference>
<evidence type="ECO:0000256" key="1">
    <source>
        <dbReference type="ARBA" id="ARBA00023121"/>
    </source>
</evidence>
<evidence type="ECO:0000313" key="3">
    <source>
        <dbReference type="Proteomes" id="UP000219573"/>
    </source>
</evidence>
<dbReference type="PROSITE" id="PS51482">
    <property type="entry name" value="DEGV"/>
    <property type="match status" value="1"/>
</dbReference>
<dbReference type="InterPro" id="IPR043168">
    <property type="entry name" value="DegV_C"/>
</dbReference>
<dbReference type="PANTHER" id="PTHR33434">
    <property type="entry name" value="DEGV DOMAIN-CONTAINING PROTEIN DR_1986-RELATED"/>
    <property type="match status" value="1"/>
</dbReference>
<dbReference type="STRING" id="1413210.U472_08065"/>
<dbReference type="Gene3D" id="3.40.50.10170">
    <property type="match status" value="1"/>
</dbReference>
<dbReference type="Gene3D" id="3.30.1180.10">
    <property type="match status" value="1"/>
</dbReference>
<dbReference type="Proteomes" id="UP000219573">
    <property type="component" value="Unassembled WGS sequence"/>
</dbReference>
<proteinExistence type="predicted"/>
<dbReference type="GO" id="GO:0008289">
    <property type="term" value="F:lipid binding"/>
    <property type="evidence" value="ECO:0007669"/>
    <property type="project" value="UniProtKB-KW"/>
</dbReference>
<gene>
    <name evidence="2" type="ORF">SAMN06265827_1076</name>
</gene>
<dbReference type="OrthoDB" id="9780216at2"/>
<dbReference type="InterPro" id="IPR050270">
    <property type="entry name" value="DegV_domain_contain"/>
</dbReference>